<feature type="domain" description="AAA+ ATPase" evidence="4">
    <location>
        <begin position="313"/>
        <end position="434"/>
    </location>
</feature>
<comment type="caution">
    <text evidence="5">The sequence shown here is derived from an EMBL/GenBank/DDBJ whole genome shotgun (WGS) entry which is preliminary data.</text>
</comment>
<dbReference type="Gene3D" id="3.30.300.160">
    <property type="entry name" value="Type II secretion system, protein E, N-terminal domain"/>
    <property type="match status" value="1"/>
</dbReference>
<dbReference type="InterPro" id="IPR037257">
    <property type="entry name" value="T2SS_E_N_sf"/>
</dbReference>
<keyword evidence="2" id="KW-0547">Nucleotide-binding</keyword>
<evidence type="ECO:0000313" key="6">
    <source>
        <dbReference type="Proteomes" id="UP000286947"/>
    </source>
</evidence>
<dbReference type="SUPFAM" id="SSF160246">
    <property type="entry name" value="EspE N-terminal domain-like"/>
    <property type="match status" value="1"/>
</dbReference>
<dbReference type="SUPFAM" id="SSF52540">
    <property type="entry name" value="P-loop containing nucleoside triphosphate hydrolases"/>
    <property type="match status" value="1"/>
</dbReference>
<dbReference type="Gene3D" id="3.30.450.90">
    <property type="match status" value="1"/>
</dbReference>
<comment type="similarity">
    <text evidence="1">Belongs to the GSP E family.</text>
</comment>
<dbReference type="GO" id="GO:0005886">
    <property type="term" value="C:plasma membrane"/>
    <property type="evidence" value="ECO:0007669"/>
    <property type="project" value="TreeGrafter"/>
</dbReference>
<keyword evidence="6" id="KW-1185">Reference proteome</keyword>
<dbReference type="FunFam" id="3.40.50.300:FF:000398">
    <property type="entry name" value="Type IV pilus assembly ATPase PilB"/>
    <property type="match status" value="1"/>
</dbReference>
<reference evidence="5 6" key="1">
    <citation type="submission" date="2018-01" db="EMBL/GenBank/DDBJ databases">
        <title>Saezia sanguinis gen. nov., sp. nov., in the order Burkholderiales isolated from human blood.</title>
        <authorList>
            <person name="Medina-Pascual M.J."/>
            <person name="Valdezate S."/>
            <person name="Monzon S."/>
            <person name="Cuesta I."/>
            <person name="Carrasco G."/>
            <person name="Villalon P."/>
            <person name="Saez-Nieto J.A."/>
        </authorList>
    </citation>
    <scope>NUCLEOTIDE SEQUENCE [LARGE SCALE GENOMIC DNA]</scope>
    <source>
        <strain evidence="5 6">CNM695-12</strain>
    </source>
</reference>
<dbReference type="EMBL" id="PQSP01000008">
    <property type="protein sequence ID" value="RUS65845.1"/>
    <property type="molecule type" value="Genomic_DNA"/>
</dbReference>
<dbReference type="GO" id="GO:0016887">
    <property type="term" value="F:ATP hydrolysis activity"/>
    <property type="evidence" value="ECO:0007669"/>
    <property type="project" value="TreeGrafter"/>
</dbReference>
<dbReference type="PANTHER" id="PTHR30258">
    <property type="entry name" value="TYPE II SECRETION SYSTEM PROTEIN GSPE-RELATED"/>
    <property type="match status" value="1"/>
</dbReference>
<organism evidence="5 6">
    <name type="scientific">Saezia sanguinis</name>
    <dbReference type="NCBI Taxonomy" id="1965230"/>
    <lineage>
        <taxon>Bacteria</taxon>
        <taxon>Pseudomonadati</taxon>
        <taxon>Pseudomonadota</taxon>
        <taxon>Betaproteobacteria</taxon>
        <taxon>Burkholderiales</taxon>
        <taxon>Saeziaceae</taxon>
        <taxon>Saezia</taxon>
    </lineage>
</organism>
<protein>
    <submittedName>
        <fullName evidence="5">Type II secretion system protein E</fullName>
    </submittedName>
</protein>
<evidence type="ECO:0000256" key="1">
    <source>
        <dbReference type="ARBA" id="ARBA00006611"/>
    </source>
</evidence>
<keyword evidence="3" id="KW-0067">ATP-binding</keyword>
<gene>
    <name evidence="5" type="primary">epsE_2</name>
    <name evidence="5" type="ORF">CUZ56_02444</name>
</gene>
<evidence type="ECO:0000256" key="3">
    <source>
        <dbReference type="ARBA" id="ARBA00022840"/>
    </source>
</evidence>
<name>A0A433SAU4_9BURK</name>
<proteinExistence type="inferred from homology"/>
<dbReference type="Pfam" id="PF00437">
    <property type="entry name" value="T2SSE"/>
    <property type="match status" value="1"/>
</dbReference>
<accession>A0A433SAU4</accession>
<evidence type="ECO:0000313" key="5">
    <source>
        <dbReference type="EMBL" id="RUS65845.1"/>
    </source>
</evidence>
<dbReference type="PANTHER" id="PTHR30258:SF3">
    <property type="entry name" value="SLL1921 PROTEIN"/>
    <property type="match status" value="1"/>
</dbReference>
<evidence type="ECO:0000256" key="2">
    <source>
        <dbReference type="ARBA" id="ARBA00022741"/>
    </source>
</evidence>
<dbReference type="SMART" id="SM00382">
    <property type="entry name" value="AAA"/>
    <property type="match status" value="1"/>
</dbReference>
<dbReference type="Pfam" id="PF05157">
    <property type="entry name" value="MshEN"/>
    <property type="match status" value="1"/>
</dbReference>
<dbReference type="InterPro" id="IPR001482">
    <property type="entry name" value="T2SS/T4SS_dom"/>
</dbReference>
<dbReference type="Proteomes" id="UP000286947">
    <property type="component" value="Unassembled WGS sequence"/>
</dbReference>
<dbReference type="InterPro" id="IPR003593">
    <property type="entry name" value="AAA+_ATPase"/>
</dbReference>
<dbReference type="InterPro" id="IPR027417">
    <property type="entry name" value="P-loop_NTPase"/>
</dbReference>
<dbReference type="RefSeq" id="WP_126980625.1">
    <property type="nucleotide sequence ID" value="NZ_PQSP01000008.1"/>
</dbReference>
<dbReference type="Gene3D" id="3.40.50.300">
    <property type="entry name" value="P-loop containing nucleotide triphosphate hydrolases"/>
    <property type="match status" value="1"/>
</dbReference>
<dbReference type="CDD" id="cd01129">
    <property type="entry name" value="PulE-GspE-like"/>
    <property type="match status" value="1"/>
</dbReference>
<evidence type="ECO:0000259" key="4">
    <source>
        <dbReference type="SMART" id="SM00382"/>
    </source>
</evidence>
<dbReference type="InterPro" id="IPR007831">
    <property type="entry name" value="T2SS_GspE_N"/>
</dbReference>
<sequence>MNTSAFLPSVIQNGLADETEIRTLLRSSGGDNLTIAKQLFETLELTKDRNLLAKLYSDSIGKAHVPLGKTLFQREALALLPAEIAKKLLCIPVYKMGDTLTVAMAHPEDTAAIASLEKLVGCPVSTVFAFPQEIENSIDIQYETTDELEKLSDQLAAGSRAPEKMDTAQLKELASSTGVVELVRGMLLYCLQNNASDIHIQPTAKTLNARFRIDGQLRTVLQLNKNVTPTVMSRLKIMASLDITEQRHPQDGRLSLELKNSTYDFRLSTVPTVFGEKAVIRVIGSADQVGKPIDQLSLSTRNQGLLTHLIKKPNGVFFVTGPTGSGKTTTLYSVLSKINRPEINVITVEDPVELRIDGITQIQTNAAIDLDFAEVLRAVLRQDPQVILIGEIRDLETARIAMQAAQTGHLVMATMHTNNALQAINRLIEIGVDPFMVAPSLVGSMAQRLVRRICEHCKEKYEAPKEVIDQLFYNHPPEYQGYFYRGLGCDACNHSGYSGRVAIHEIFIMTNRLRDLVMNRASSVELYKEALRLGFRSMRYDGIMKAMLGITSLEEVERVTAG</sequence>
<dbReference type="OrthoDB" id="5790493at2"/>
<dbReference type="GO" id="GO:0005524">
    <property type="term" value="F:ATP binding"/>
    <property type="evidence" value="ECO:0007669"/>
    <property type="project" value="UniProtKB-KW"/>
</dbReference>
<dbReference type="AlphaFoldDB" id="A0A433SAU4"/>